<dbReference type="NCBIfam" id="NF006743">
    <property type="entry name" value="PRK09270.1-2"/>
    <property type="match status" value="1"/>
</dbReference>
<sequence length="221" mass="23868">MTSSAEPLLAVLASRARGLARGGRRAVLGITGAPGSGKTTFADALAARLRSTGREVARVPMDGFHLADDELSRLGRLDRKGAPDTFDTAGYASLLGRCSATDGEVVYAPSFDRRVGQPIAGSIPVPPSAELLITEGNYLLFDGEWARAGEFLTETWYVEVDEHGRRRRLVARHVAFGKPAAAAREWAARVDQRNADLVASYRHRADLVVDPDRGQAFRPGR</sequence>
<proteinExistence type="predicted"/>
<keyword evidence="2" id="KW-1185">Reference proteome</keyword>
<dbReference type="EMBL" id="PVTF01000011">
    <property type="protein sequence ID" value="PRY36886.1"/>
    <property type="molecule type" value="Genomic_DNA"/>
</dbReference>
<dbReference type="OrthoDB" id="3192509at2"/>
<accession>A0A2T0STZ5</accession>
<dbReference type="Pfam" id="PF03308">
    <property type="entry name" value="MeaB"/>
    <property type="match status" value="1"/>
</dbReference>
<dbReference type="Proteomes" id="UP000239494">
    <property type="component" value="Unassembled WGS sequence"/>
</dbReference>
<dbReference type="SUPFAM" id="SSF52540">
    <property type="entry name" value="P-loop containing nucleoside triphosphate hydrolases"/>
    <property type="match status" value="1"/>
</dbReference>
<dbReference type="AlphaFoldDB" id="A0A2T0STZ5"/>
<comment type="caution">
    <text evidence="1">The sequence shown here is derived from an EMBL/GenBank/DDBJ whole genome shotgun (WGS) entry which is preliminary data.</text>
</comment>
<dbReference type="Gene3D" id="3.40.50.300">
    <property type="entry name" value="P-loop containing nucleotide triphosphate hydrolases"/>
    <property type="match status" value="1"/>
</dbReference>
<dbReference type="InterPro" id="IPR027417">
    <property type="entry name" value="P-loop_NTPase"/>
</dbReference>
<gene>
    <name evidence="1" type="ORF">CLV43_111258</name>
</gene>
<organism evidence="1 2">
    <name type="scientific">Umezawaea tangerina</name>
    <dbReference type="NCBI Taxonomy" id="84725"/>
    <lineage>
        <taxon>Bacteria</taxon>
        <taxon>Bacillati</taxon>
        <taxon>Actinomycetota</taxon>
        <taxon>Actinomycetes</taxon>
        <taxon>Pseudonocardiales</taxon>
        <taxon>Pseudonocardiaceae</taxon>
        <taxon>Umezawaea</taxon>
    </lineage>
</organism>
<reference evidence="1 2" key="1">
    <citation type="submission" date="2018-03" db="EMBL/GenBank/DDBJ databases">
        <title>Genomic Encyclopedia of Archaeal and Bacterial Type Strains, Phase II (KMG-II): from individual species to whole genera.</title>
        <authorList>
            <person name="Goeker M."/>
        </authorList>
    </citation>
    <scope>NUCLEOTIDE SEQUENCE [LARGE SCALE GENOMIC DNA]</scope>
    <source>
        <strain evidence="1 2">DSM 44720</strain>
    </source>
</reference>
<evidence type="ECO:0000313" key="2">
    <source>
        <dbReference type="Proteomes" id="UP000239494"/>
    </source>
</evidence>
<protein>
    <submittedName>
        <fullName evidence="1">ArgK protein</fullName>
    </submittedName>
</protein>
<dbReference type="RefSeq" id="WP_106192352.1">
    <property type="nucleotide sequence ID" value="NZ_PVTF01000011.1"/>
</dbReference>
<evidence type="ECO:0000313" key="1">
    <source>
        <dbReference type="EMBL" id="PRY36886.1"/>
    </source>
</evidence>
<dbReference type="PANTHER" id="PTHR10285">
    <property type="entry name" value="URIDINE KINASE"/>
    <property type="match status" value="1"/>
</dbReference>
<name>A0A2T0STZ5_9PSEU</name>